<evidence type="ECO:0000313" key="2">
    <source>
        <dbReference type="Proteomes" id="UP000009138"/>
    </source>
</evidence>
<organism evidence="1 2">
    <name type="scientific">Rhizopus delemar (strain RA 99-880 / ATCC MYA-4621 / FGSC 9543 / NRRL 43880)</name>
    <name type="common">Mucormycosis agent</name>
    <name type="synonym">Rhizopus arrhizus var. delemar</name>
    <dbReference type="NCBI Taxonomy" id="246409"/>
    <lineage>
        <taxon>Eukaryota</taxon>
        <taxon>Fungi</taxon>
        <taxon>Fungi incertae sedis</taxon>
        <taxon>Mucoromycota</taxon>
        <taxon>Mucoromycotina</taxon>
        <taxon>Mucoromycetes</taxon>
        <taxon>Mucorales</taxon>
        <taxon>Mucorineae</taxon>
        <taxon>Rhizopodaceae</taxon>
        <taxon>Rhizopus</taxon>
    </lineage>
</organism>
<name>I1CE60_RHIO9</name>
<dbReference type="RefSeq" id="XP_067522136.1">
    <property type="nucleotide sequence ID" value="XM_067666035.1"/>
</dbReference>
<sequence length="35" mass="3866">MRSDIRAFVDVLKANLSRGKRQMSMSFVVIAHGGS</sequence>
<dbReference type="AlphaFoldDB" id="I1CE60"/>
<protein>
    <submittedName>
        <fullName evidence="1">Uncharacterized protein</fullName>
    </submittedName>
</protein>
<keyword evidence="2" id="KW-1185">Reference proteome</keyword>
<dbReference type="Proteomes" id="UP000009138">
    <property type="component" value="Unassembled WGS sequence"/>
</dbReference>
<dbReference type="VEuPathDB" id="FungiDB:RO3G_11451"/>
<dbReference type="InParanoid" id="I1CE60"/>
<dbReference type="EMBL" id="CH476740">
    <property type="protein sequence ID" value="EIE86740.1"/>
    <property type="molecule type" value="Genomic_DNA"/>
</dbReference>
<accession>I1CE60</accession>
<proteinExistence type="predicted"/>
<dbReference type="GeneID" id="93618416"/>
<reference evidence="1 2" key="1">
    <citation type="journal article" date="2009" name="PLoS Genet.">
        <title>Genomic analysis of the basal lineage fungus Rhizopus oryzae reveals a whole-genome duplication.</title>
        <authorList>
            <person name="Ma L.-J."/>
            <person name="Ibrahim A.S."/>
            <person name="Skory C."/>
            <person name="Grabherr M.G."/>
            <person name="Burger G."/>
            <person name="Butler M."/>
            <person name="Elias M."/>
            <person name="Idnurm A."/>
            <person name="Lang B.F."/>
            <person name="Sone T."/>
            <person name="Abe A."/>
            <person name="Calvo S.E."/>
            <person name="Corrochano L.M."/>
            <person name="Engels R."/>
            <person name="Fu J."/>
            <person name="Hansberg W."/>
            <person name="Kim J.-M."/>
            <person name="Kodira C.D."/>
            <person name="Koehrsen M.J."/>
            <person name="Liu B."/>
            <person name="Miranda-Saavedra D."/>
            <person name="O'Leary S."/>
            <person name="Ortiz-Castellanos L."/>
            <person name="Poulter R."/>
            <person name="Rodriguez-Romero J."/>
            <person name="Ruiz-Herrera J."/>
            <person name="Shen Y.-Q."/>
            <person name="Zeng Q."/>
            <person name="Galagan J."/>
            <person name="Birren B.W."/>
            <person name="Cuomo C.A."/>
            <person name="Wickes B.L."/>
        </authorList>
    </citation>
    <scope>NUCLEOTIDE SEQUENCE [LARGE SCALE GENOMIC DNA]</scope>
    <source>
        <strain evidence="2">RA 99-880 / ATCC MYA-4621 / FGSC 9543 / NRRL 43880</strain>
    </source>
</reference>
<gene>
    <name evidence="1" type="ORF">RO3G_11451</name>
</gene>
<evidence type="ECO:0000313" key="1">
    <source>
        <dbReference type="EMBL" id="EIE86740.1"/>
    </source>
</evidence>